<evidence type="ECO:0000313" key="1">
    <source>
        <dbReference type="EMBL" id="KAJ7198716.1"/>
    </source>
</evidence>
<organism evidence="1 2">
    <name type="scientific">Mycena pura</name>
    <dbReference type="NCBI Taxonomy" id="153505"/>
    <lineage>
        <taxon>Eukaryota</taxon>
        <taxon>Fungi</taxon>
        <taxon>Dikarya</taxon>
        <taxon>Basidiomycota</taxon>
        <taxon>Agaricomycotina</taxon>
        <taxon>Agaricomycetes</taxon>
        <taxon>Agaricomycetidae</taxon>
        <taxon>Agaricales</taxon>
        <taxon>Marasmiineae</taxon>
        <taxon>Mycenaceae</taxon>
        <taxon>Mycena</taxon>
    </lineage>
</organism>
<name>A0AAD6V3A0_9AGAR</name>
<accession>A0AAD6V3A0</accession>
<proteinExistence type="predicted"/>
<dbReference type="AlphaFoldDB" id="A0AAD6V3A0"/>
<protein>
    <submittedName>
        <fullName evidence="1">Uncharacterized protein</fullName>
    </submittedName>
</protein>
<dbReference type="EMBL" id="JARJCW010000071">
    <property type="protein sequence ID" value="KAJ7198716.1"/>
    <property type="molecule type" value="Genomic_DNA"/>
</dbReference>
<dbReference type="Proteomes" id="UP001219525">
    <property type="component" value="Unassembled WGS sequence"/>
</dbReference>
<comment type="caution">
    <text evidence="1">The sequence shown here is derived from an EMBL/GenBank/DDBJ whole genome shotgun (WGS) entry which is preliminary data.</text>
</comment>
<evidence type="ECO:0000313" key="2">
    <source>
        <dbReference type="Proteomes" id="UP001219525"/>
    </source>
</evidence>
<dbReference type="PANTHER" id="PTHR46579">
    <property type="entry name" value="F5/8 TYPE C DOMAIN-CONTAINING PROTEIN-RELATED"/>
    <property type="match status" value="1"/>
</dbReference>
<keyword evidence="2" id="KW-1185">Reference proteome</keyword>
<gene>
    <name evidence="1" type="ORF">GGX14DRAFT_664821</name>
</gene>
<reference evidence="1" key="1">
    <citation type="submission" date="2023-03" db="EMBL/GenBank/DDBJ databases">
        <title>Massive genome expansion in bonnet fungi (Mycena s.s.) driven by repeated elements and novel gene families across ecological guilds.</title>
        <authorList>
            <consortium name="Lawrence Berkeley National Laboratory"/>
            <person name="Harder C.B."/>
            <person name="Miyauchi S."/>
            <person name="Viragh M."/>
            <person name="Kuo A."/>
            <person name="Thoen E."/>
            <person name="Andreopoulos B."/>
            <person name="Lu D."/>
            <person name="Skrede I."/>
            <person name="Drula E."/>
            <person name="Henrissat B."/>
            <person name="Morin E."/>
            <person name="Kohler A."/>
            <person name="Barry K."/>
            <person name="LaButti K."/>
            <person name="Morin E."/>
            <person name="Salamov A."/>
            <person name="Lipzen A."/>
            <person name="Mereny Z."/>
            <person name="Hegedus B."/>
            <person name="Baldrian P."/>
            <person name="Stursova M."/>
            <person name="Weitz H."/>
            <person name="Taylor A."/>
            <person name="Grigoriev I.V."/>
            <person name="Nagy L.G."/>
            <person name="Martin F."/>
            <person name="Kauserud H."/>
        </authorList>
    </citation>
    <scope>NUCLEOTIDE SEQUENCE</scope>
    <source>
        <strain evidence="1">9144</strain>
    </source>
</reference>
<dbReference type="PANTHER" id="PTHR46579:SF1">
    <property type="entry name" value="F5_8 TYPE C DOMAIN-CONTAINING PROTEIN"/>
    <property type="match status" value="1"/>
</dbReference>
<sequence length="1018" mass="116846">MEAELDLRKQLCVTSLDKPLEFRNPPKDNGRFDDHDRMIMTTIHPNTGLHALTNHKNNRVLVENEGRLHQLLTFALLLPGCERRSQILDRIHQGIEETISEKALHWEEQRLSVDMNRVIVYNNKHFARLPNWPPGVLAAMVISAMMNHLFHVPRHGGTVLLAGIQDILSRIPGQKSHPHLIPRDPRTIVNALNLDPVTIRYIACVECHALRKLSEVPIKQANGSVTLCNERVPEASLPCGAPLFTEQINNKGDVCWKPQRTVLLQCFKNWIGRLLSRPGIEDILTSYPYGVMNDANQGEVMSDIWASPTISKLRGRDGKPFFNYHKNDEEIRFLFTFAGDGYNPFQNKTAKQNIRSMGFWIVLLNFPPDQRFQFNNIFYLGSLPPKTPPVERYQPILSLVCKTMQEFWEPGVFFTKTHKYPNGRPARGMLAPFTSDMSGIRAILGFSSPTSTNFCMDCLVTLHDIENFEIETWGTRDFEADKKHAYEWKNAHNVQEQEILVNKHGVRFTPFWELAYWARIYYVLVEPMHALLLGLIHHHCRKFLLIDEEHNGGDGSGPRMERPTYSNWGTLQNALRELLDVFKTNLRDEKAVRLIQKHPSATYRNLWYLCSAFHLRVAGGIKERHLFVRRIMQMASSLVSWACISTLTIAKMRSLHQPDLEELQVPEVEEPVLFTSVFEEAEKRLHEKSRTKEPNFSDERIRDCVELLRQIYRRKFSSIKVSKNVYIDLCSIFDIPLSKDSKTIKKMYIALKEDPAIKDDLDNLESHAIPEGTGAVLGKDVMDAIRGNVDKTILPSWVSPVPRDWGTKARGKLSAGHWKVLFTLHFPITLIWLWRNETGRMKEILHNILVLVTMVKLAGLKSTSPPMAKAYDDNYKKYVKGVQDLFKEDTITPVMHVAGHIGGNLRDFGPSHSRGAQFYERFIHLLQQTKTNNKTGEMEDTFMRSQAHAANLMSLIEGSKDVRSQATEAVKAVQRGTNYRDEGLALQLFTNWTSTCRHMTPVRPIISWNLCRMRRASC</sequence>